<protein>
    <submittedName>
        <fullName evidence="2">Uncharacterized protein (TIGR03086 family)</fullName>
    </submittedName>
</protein>
<dbReference type="InterPro" id="IPR017517">
    <property type="entry name" value="Maleyloyr_isom"/>
</dbReference>
<organism evidence="2 3">
    <name type="scientific">Pseudonocardia cypriaca</name>
    <dbReference type="NCBI Taxonomy" id="882449"/>
    <lineage>
        <taxon>Bacteria</taxon>
        <taxon>Bacillati</taxon>
        <taxon>Actinomycetota</taxon>
        <taxon>Actinomycetes</taxon>
        <taxon>Pseudonocardiales</taxon>
        <taxon>Pseudonocardiaceae</taxon>
        <taxon>Pseudonocardia</taxon>
    </lineage>
</organism>
<dbReference type="GO" id="GO:0046872">
    <property type="term" value="F:metal ion binding"/>
    <property type="evidence" value="ECO:0007669"/>
    <property type="project" value="InterPro"/>
</dbReference>
<evidence type="ECO:0000259" key="1">
    <source>
        <dbReference type="Pfam" id="PF11716"/>
    </source>
</evidence>
<dbReference type="NCBIfam" id="TIGR03086">
    <property type="entry name" value="TIGR03086 family metal-binding protein"/>
    <property type="match status" value="1"/>
</dbReference>
<sequence length="222" mass="23676">MQDFRSGALAVAFVQYRALRAAHDRRMDSADHLRHSIELAVATIRDTDVARYGDPSPCADYTVRDVVNHLAFGFLLAHRSGAREPWDPSWSGEDRTPYLVGLPEEKWAQACADEAAAAARAWAEPSAWEGEASMGGAAMPAAAIGSMMSAEFAVHAWDLARGTGRSLDVPEGLGAVVLDGVLAMAPSGREGGWFGPEVTVPTDAPAFERALAASGRDARWTP</sequence>
<reference evidence="2 3" key="1">
    <citation type="submission" date="2019-06" db="EMBL/GenBank/DDBJ databases">
        <title>Sequencing the genomes of 1000 actinobacteria strains.</title>
        <authorList>
            <person name="Klenk H.-P."/>
        </authorList>
    </citation>
    <scope>NUCLEOTIDE SEQUENCE [LARGE SCALE GENOMIC DNA]</scope>
    <source>
        <strain evidence="2 3">DSM 45511</strain>
    </source>
</reference>
<evidence type="ECO:0000313" key="3">
    <source>
        <dbReference type="Proteomes" id="UP000319818"/>
    </source>
</evidence>
<gene>
    <name evidence="2" type="ORF">FB388_1326</name>
</gene>
<dbReference type="Pfam" id="PF11716">
    <property type="entry name" value="MDMPI_N"/>
    <property type="match status" value="1"/>
</dbReference>
<name>A0A543GD07_9PSEU</name>
<dbReference type="SUPFAM" id="SSF109854">
    <property type="entry name" value="DinB/YfiT-like putative metalloenzymes"/>
    <property type="match status" value="1"/>
</dbReference>
<dbReference type="NCBIfam" id="TIGR03083">
    <property type="entry name" value="maleylpyruvate isomerase family mycothiol-dependent enzyme"/>
    <property type="match status" value="1"/>
</dbReference>
<proteinExistence type="predicted"/>
<accession>A0A543GD07</accession>
<dbReference type="InterPro" id="IPR034660">
    <property type="entry name" value="DinB/YfiT-like"/>
</dbReference>
<feature type="domain" description="Mycothiol-dependent maleylpyruvate isomerase metal-binding" evidence="1">
    <location>
        <begin position="37"/>
        <end position="160"/>
    </location>
</feature>
<dbReference type="Proteomes" id="UP000319818">
    <property type="component" value="Unassembled WGS sequence"/>
</dbReference>
<comment type="caution">
    <text evidence="2">The sequence shown here is derived from an EMBL/GenBank/DDBJ whole genome shotgun (WGS) entry which is preliminary data.</text>
</comment>
<dbReference type="EMBL" id="VFPH01000001">
    <property type="protein sequence ID" value="TQM43967.1"/>
    <property type="molecule type" value="Genomic_DNA"/>
</dbReference>
<dbReference type="InterPro" id="IPR017520">
    <property type="entry name" value="CHP03086"/>
</dbReference>
<keyword evidence="3" id="KW-1185">Reference proteome</keyword>
<evidence type="ECO:0000313" key="2">
    <source>
        <dbReference type="EMBL" id="TQM43967.1"/>
    </source>
</evidence>
<dbReference type="AlphaFoldDB" id="A0A543GD07"/>
<dbReference type="InterPro" id="IPR024344">
    <property type="entry name" value="MDMPI_metal-binding"/>
</dbReference>
<dbReference type="Gene3D" id="1.20.120.450">
    <property type="entry name" value="dinb family like domain"/>
    <property type="match status" value="1"/>
</dbReference>